<comment type="similarity">
    <text evidence="1">Belongs to the cytochrome P450 family.</text>
</comment>
<dbReference type="InterPro" id="IPR050182">
    <property type="entry name" value="Cytochrome_P450_fam2"/>
</dbReference>
<reference evidence="4" key="1">
    <citation type="submission" date="2021-06" db="EMBL/GenBank/DDBJ databases">
        <authorList>
            <person name="Hodson N. C."/>
            <person name="Mongue J. A."/>
            <person name="Jaron S. K."/>
        </authorList>
    </citation>
    <scope>NUCLEOTIDE SEQUENCE</scope>
</reference>
<evidence type="ECO:0008006" key="6">
    <source>
        <dbReference type="Google" id="ProtNLM"/>
    </source>
</evidence>
<dbReference type="Pfam" id="PF00067">
    <property type="entry name" value="p450"/>
    <property type="match status" value="1"/>
</dbReference>
<dbReference type="Proteomes" id="UP000708208">
    <property type="component" value="Unassembled WGS sequence"/>
</dbReference>
<accession>A0A8J2LJQ2</accession>
<keyword evidence="2" id="KW-0479">Metal-binding</keyword>
<protein>
    <recommendedName>
        <fullName evidence="6">Cytochrome P450</fullName>
    </recommendedName>
</protein>
<keyword evidence="5" id="KW-1185">Reference proteome</keyword>
<dbReference type="AlphaFoldDB" id="A0A8J2LJQ2"/>
<dbReference type="OrthoDB" id="3934656at2759"/>
<dbReference type="GO" id="GO:0020037">
    <property type="term" value="F:heme binding"/>
    <property type="evidence" value="ECO:0007669"/>
    <property type="project" value="InterPro"/>
</dbReference>
<evidence type="ECO:0000313" key="5">
    <source>
        <dbReference type="Proteomes" id="UP000708208"/>
    </source>
</evidence>
<dbReference type="PANTHER" id="PTHR24300:SF375">
    <property type="entry name" value="CYTOCHROME P450 FAMILY"/>
    <property type="match status" value="1"/>
</dbReference>
<evidence type="ECO:0000313" key="4">
    <source>
        <dbReference type="EMBL" id="CAG7824374.1"/>
    </source>
</evidence>
<gene>
    <name evidence="4" type="ORF">AFUS01_LOCUS34533</name>
</gene>
<evidence type="ECO:0000256" key="2">
    <source>
        <dbReference type="ARBA" id="ARBA00022723"/>
    </source>
</evidence>
<comment type="caution">
    <text evidence="4">The sequence shown here is derived from an EMBL/GenBank/DDBJ whole genome shotgun (WGS) entry which is preliminary data.</text>
</comment>
<name>A0A8J2LJQ2_9HEXA</name>
<feature type="non-terminal residue" evidence="4">
    <location>
        <position position="1"/>
    </location>
</feature>
<sequence length="114" mass="13209">VFDEINSAFPGDSLPTYEDRTLLPYTEATILETLRLGNVVPLPPPRKAMSSTSYAGYFFPKGTIVTMNFYSALMDEKYWEDPYNFRPERFLDSSLNFLDKRKRVQQVFGFGMIE</sequence>
<dbReference type="GO" id="GO:0005737">
    <property type="term" value="C:cytoplasm"/>
    <property type="evidence" value="ECO:0007669"/>
    <property type="project" value="TreeGrafter"/>
</dbReference>
<dbReference type="GO" id="GO:0006805">
    <property type="term" value="P:xenobiotic metabolic process"/>
    <property type="evidence" value="ECO:0007669"/>
    <property type="project" value="TreeGrafter"/>
</dbReference>
<keyword evidence="3" id="KW-0408">Iron</keyword>
<evidence type="ECO:0000256" key="3">
    <source>
        <dbReference type="ARBA" id="ARBA00023004"/>
    </source>
</evidence>
<dbReference type="PANTHER" id="PTHR24300">
    <property type="entry name" value="CYTOCHROME P450 508A4-RELATED"/>
    <property type="match status" value="1"/>
</dbReference>
<evidence type="ECO:0000256" key="1">
    <source>
        <dbReference type="ARBA" id="ARBA00010617"/>
    </source>
</evidence>
<dbReference type="EMBL" id="CAJVCH010532517">
    <property type="protein sequence ID" value="CAG7824374.1"/>
    <property type="molecule type" value="Genomic_DNA"/>
</dbReference>
<organism evidence="4 5">
    <name type="scientific">Allacma fusca</name>
    <dbReference type="NCBI Taxonomy" id="39272"/>
    <lineage>
        <taxon>Eukaryota</taxon>
        <taxon>Metazoa</taxon>
        <taxon>Ecdysozoa</taxon>
        <taxon>Arthropoda</taxon>
        <taxon>Hexapoda</taxon>
        <taxon>Collembola</taxon>
        <taxon>Symphypleona</taxon>
        <taxon>Sminthuridae</taxon>
        <taxon>Allacma</taxon>
    </lineage>
</organism>
<dbReference type="GO" id="GO:0006082">
    <property type="term" value="P:organic acid metabolic process"/>
    <property type="evidence" value="ECO:0007669"/>
    <property type="project" value="TreeGrafter"/>
</dbReference>
<proteinExistence type="inferred from homology"/>
<dbReference type="GO" id="GO:0005506">
    <property type="term" value="F:iron ion binding"/>
    <property type="evidence" value="ECO:0007669"/>
    <property type="project" value="InterPro"/>
</dbReference>
<dbReference type="GO" id="GO:0016712">
    <property type="term" value="F:oxidoreductase activity, acting on paired donors, with incorporation or reduction of molecular oxygen, reduced flavin or flavoprotein as one donor, and incorporation of one atom of oxygen"/>
    <property type="evidence" value="ECO:0007669"/>
    <property type="project" value="TreeGrafter"/>
</dbReference>
<dbReference type="InterPro" id="IPR001128">
    <property type="entry name" value="Cyt_P450"/>
</dbReference>